<dbReference type="Gene3D" id="3.40.50.1100">
    <property type="match status" value="2"/>
</dbReference>
<keyword evidence="7" id="KW-1185">Reference proteome</keyword>
<dbReference type="GO" id="GO:0030378">
    <property type="term" value="F:serine racemase activity"/>
    <property type="evidence" value="ECO:0007669"/>
    <property type="project" value="TreeGrafter"/>
</dbReference>
<dbReference type="PANTHER" id="PTHR43050">
    <property type="entry name" value="SERINE / THREONINE RACEMASE FAMILY MEMBER"/>
    <property type="match status" value="1"/>
</dbReference>
<comment type="cofactor">
    <cofactor evidence="1">
        <name>pyridoxal 5'-phosphate</name>
        <dbReference type="ChEBI" id="CHEBI:597326"/>
    </cofactor>
</comment>
<dbReference type="GO" id="GO:0000287">
    <property type="term" value="F:magnesium ion binding"/>
    <property type="evidence" value="ECO:0007669"/>
    <property type="project" value="TreeGrafter"/>
</dbReference>
<dbReference type="InterPro" id="IPR001926">
    <property type="entry name" value="TrpB-like_PALP"/>
</dbReference>
<dbReference type="PANTHER" id="PTHR43050:SF1">
    <property type="entry name" value="SERINE RACEMASE"/>
    <property type="match status" value="1"/>
</dbReference>
<organism evidence="6 7">
    <name type="scientific">Sphingobium algorifonticola</name>
    <dbReference type="NCBI Taxonomy" id="2008318"/>
    <lineage>
        <taxon>Bacteria</taxon>
        <taxon>Pseudomonadati</taxon>
        <taxon>Pseudomonadota</taxon>
        <taxon>Alphaproteobacteria</taxon>
        <taxon>Sphingomonadales</taxon>
        <taxon>Sphingomonadaceae</taxon>
        <taxon>Sphingobium</taxon>
    </lineage>
</organism>
<dbReference type="GO" id="GO:0003941">
    <property type="term" value="F:L-serine ammonia-lyase activity"/>
    <property type="evidence" value="ECO:0007669"/>
    <property type="project" value="TreeGrafter"/>
</dbReference>
<dbReference type="Pfam" id="PF00291">
    <property type="entry name" value="PALP"/>
    <property type="match status" value="1"/>
</dbReference>
<dbReference type="GO" id="GO:0030170">
    <property type="term" value="F:pyridoxal phosphate binding"/>
    <property type="evidence" value="ECO:0007669"/>
    <property type="project" value="TreeGrafter"/>
</dbReference>
<protein>
    <submittedName>
        <fullName evidence="6">Threonine/serine dehydratase</fullName>
    </submittedName>
</protein>
<evidence type="ECO:0000259" key="5">
    <source>
        <dbReference type="Pfam" id="PF00291"/>
    </source>
</evidence>
<dbReference type="GO" id="GO:0018114">
    <property type="term" value="F:threonine racemase activity"/>
    <property type="evidence" value="ECO:0007669"/>
    <property type="project" value="TreeGrafter"/>
</dbReference>
<dbReference type="GO" id="GO:0005524">
    <property type="term" value="F:ATP binding"/>
    <property type="evidence" value="ECO:0007669"/>
    <property type="project" value="TreeGrafter"/>
</dbReference>
<dbReference type="AlphaFoldDB" id="A0A437J6P7"/>
<accession>A0A437J6P7</accession>
<dbReference type="CDD" id="cd01562">
    <property type="entry name" value="Thr-dehyd"/>
    <property type="match status" value="1"/>
</dbReference>
<evidence type="ECO:0000256" key="1">
    <source>
        <dbReference type="ARBA" id="ARBA00001933"/>
    </source>
</evidence>
<dbReference type="EMBL" id="RZUL01000003">
    <property type="protein sequence ID" value="RVT40820.1"/>
    <property type="molecule type" value="Genomic_DNA"/>
</dbReference>
<dbReference type="RefSeq" id="WP_127690817.1">
    <property type="nucleotide sequence ID" value="NZ_RZUL01000003.1"/>
</dbReference>
<dbReference type="Proteomes" id="UP000282977">
    <property type="component" value="Unassembled WGS sequence"/>
</dbReference>
<dbReference type="InterPro" id="IPR036052">
    <property type="entry name" value="TrpB-like_PALP_sf"/>
</dbReference>
<dbReference type="FunFam" id="3.40.50.1100:FF:000005">
    <property type="entry name" value="Threonine dehydratase catabolic"/>
    <property type="match status" value="1"/>
</dbReference>
<reference evidence="6 7" key="1">
    <citation type="submission" date="2019-01" db="EMBL/GenBank/DDBJ databases">
        <authorList>
            <person name="Chen W.-M."/>
        </authorList>
    </citation>
    <scope>NUCLEOTIDE SEQUENCE [LARGE SCALE GENOMIC DNA]</scope>
    <source>
        <strain evidence="6 7">TLA-22</strain>
    </source>
</reference>
<sequence length="328" mass="34396">MTAQSQASTATARQPDLAGILRADGKIRAILPPTPLLPVEIAGARIWCKAESLQPIGAFKIRGAWHRLSDMTAEERAAGVVAFSSGNHAQGIAWSARRLAMPATIVMPADAPLAKVESTRAMGARVIFYDRMTERREVIAERLARDSGAILVPSFDDPWVVEGQGTTALEAARQMEEQTGKMPTQLVICCGGGGLASGCALAVPDARITIVEPEGWDDFGESLRHGAIVPVGPNPPPTRCDALQTLRIAPLTFDILQARGASGVAVSEPEVADAMRFAMTRLGLVLEPGGAVALAAVLAGKIAVDDATIVTLSGRNVDPATYCAMIGT</sequence>
<keyword evidence="3" id="KW-0663">Pyridoxal phosphate</keyword>
<gene>
    <name evidence="6" type="ORF">ENE74_10100</name>
</gene>
<evidence type="ECO:0000256" key="2">
    <source>
        <dbReference type="ARBA" id="ARBA00010869"/>
    </source>
</evidence>
<dbReference type="GO" id="GO:0070179">
    <property type="term" value="P:D-serine biosynthetic process"/>
    <property type="evidence" value="ECO:0007669"/>
    <property type="project" value="TreeGrafter"/>
</dbReference>
<comment type="caution">
    <text evidence="6">The sequence shown here is derived from an EMBL/GenBank/DDBJ whole genome shotgun (WGS) entry which is preliminary data.</text>
</comment>
<dbReference type="SUPFAM" id="SSF53686">
    <property type="entry name" value="Tryptophan synthase beta subunit-like PLP-dependent enzymes"/>
    <property type="match status" value="1"/>
</dbReference>
<dbReference type="OrthoDB" id="9811476at2"/>
<evidence type="ECO:0000256" key="3">
    <source>
        <dbReference type="ARBA" id="ARBA00022898"/>
    </source>
</evidence>
<evidence type="ECO:0000313" key="7">
    <source>
        <dbReference type="Proteomes" id="UP000282977"/>
    </source>
</evidence>
<name>A0A437J6P7_9SPHN</name>
<feature type="domain" description="Tryptophan synthase beta chain-like PALP" evidence="5">
    <location>
        <begin position="32"/>
        <end position="313"/>
    </location>
</feature>
<evidence type="ECO:0000256" key="4">
    <source>
        <dbReference type="ARBA" id="ARBA00023239"/>
    </source>
</evidence>
<proteinExistence type="inferred from homology"/>
<keyword evidence="4" id="KW-0456">Lyase</keyword>
<comment type="similarity">
    <text evidence="2">Belongs to the serine/threonine dehydratase family.</text>
</comment>
<evidence type="ECO:0000313" key="6">
    <source>
        <dbReference type="EMBL" id="RVT40820.1"/>
    </source>
</evidence>